<dbReference type="PROSITE" id="PS50893">
    <property type="entry name" value="ABC_TRANSPORTER_2"/>
    <property type="match status" value="1"/>
</dbReference>
<accession>A0ABU2NA03</accession>
<keyword evidence="3 5" id="KW-0067">ATP-binding</keyword>
<dbReference type="PANTHER" id="PTHR42781">
    <property type="entry name" value="SPERMIDINE/PUTRESCINE IMPORT ATP-BINDING PROTEIN POTA"/>
    <property type="match status" value="1"/>
</dbReference>
<dbReference type="Gene3D" id="3.40.50.300">
    <property type="entry name" value="P-loop containing nucleotide triphosphate hydrolases"/>
    <property type="match status" value="1"/>
</dbReference>
<organism evidence="5 6">
    <name type="scientific">Pseudonocardia charpentierae</name>
    <dbReference type="NCBI Taxonomy" id="3075545"/>
    <lineage>
        <taxon>Bacteria</taxon>
        <taxon>Bacillati</taxon>
        <taxon>Actinomycetota</taxon>
        <taxon>Actinomycetes</taxon>
        <taxon>Pseudonocardiales</taxon>
        <taxon>Pseudonocardiaceae</taxon>
        <taxon>Pseudonocardia</taxon>
    </lineage>
</organism>
<evidence type="ECO:0000313" key="5">
    <source>
        <dbReference type="EMBL" id="MDT0350775.1"/>
    </source>
</evidence>
<dbReference type="EMBL" id="JAVREJ010000009">
    <property type="protein sequence ID" value="MDT0350775.1"/>
    <property type="molecule type" value="Genomic_DNA"/>
</dbReference>
<dbReference type="Proteomes" id="UP001183202">
    <property type="component" value="Unassembled WGS sequence"/>
</dbReference>
<keyword evidence="2" id="KW-0547">Nucleotide-binding</keyword>
<evidence type="ECO:0000259" key="4">
    <source>
        <dbReference type="PROSITE" id="PS50893"/>
    </source>
</evidence>
<dbReference type="Pfam" id="PF08402">
    <property type="entry name" value="TOBE_2"/>
    <property type="match status" value="1"/>
</dbReference>
<dbReference type="InterPro" id="IPR027417">
    <property type="entry name" value="P-loop_NTPase"/>
</dbReference>
<dbReference type="RefSeq" id="WP_311556802.1">
    <property type="nucleotide sequence ID" value="NZ_JAVREJ010000009.1"/>
</dbReference>
<dbReference type="PANTHER" id="PTHR42781:SF4">
    <property type="entry name" value="SPERMIDINE_PUTRESCINE IMPORT ATP-BINDING PROTEIN POTA"/>
    <property type="match status" value="1"/>
</dbReference>
<evidence type="ECO:0000256" key="1">
    <source>
        <dbReference type="ARBA" id="ARBA00022448"/>
    </source>
</evidence>
<name>A0ABU2NA03_9PSEU</name>
<evidence type="ECO:0000256" key="3">
    <source>
        <dbReference type="ARBA" id="ARBA00022840"/>
    </source>
</evidence>
<comment type="caution">
    <text evidence="5">The sequence shown here is derived from an EMBL/GenBank/DDBJ whole genome shotgun (WGS) entry which is preliminary data.</text>
</comment>
<dbReference type="InterPro" id="IPR050093">
    <property type="entry name" value="ABC_SmlMolc_Importer"/>
</dbReference>
<dbReference type="InterPro" id="IPR017871">
    <property type="entry name" value="ABC_transporter-like_CS"/>
</dbReference>
<dbReference type="InterPro" id="IPR003439">
    <property type="entry name" value="ABC_transporter-like_ATP-bd"/>
</dbReference>
<dbReference type="SMART" id="SM00382">
    <property type="entry name" value="AAA"/>
    <property type="match status" value="1"/>
</dbReference>
<dbReference type="Pfam" id="PF00005">
    <property type="entry name" value="ABC_tran"/>
    <property type="match status" value="1"/>
</dbReference>
<dbReference type="SUPFAM" id="SSF52540">
    <property type="entry name" value="P-loop containing nucleoside triphosphate hydrolases"/>
    <property type="match status" value="1"/>
</dbReference>
<feature type="domain" description="ABC transporter" evidence="4">
    <location>
        <begin position="3"/>
        <end position="232"/>
    </location>
</feature>
<gene>
    <name evidence="5" type="ORF">RM445_14680</name>
</gene>
<evidence type="ECO:0000313" key="6">
    <source>
        <dbReference type="Proteomes" id="UP001183202"/>
    </source>
</evidence>
<keyword evidence="6" id="KW-1185">Reference proteome</keyword>
<dbReference type="PROSITE" id="PS00211">
    <property type="entry name" value="ABC_TRANSPORTER_1"/>
    <property type="match status" value="1"/>
</dbReference>
<keyword evidence="1" id="KW-0813">Transport</keyword>
<dbReference type="InterPro" id="IPR003593">
    <property type="entry name" value="AAA+_ATPase"/>
</dbReference>
<dbReference type="InterPro" id="IPR008995">
    <property type="entry name" value="Mo/tungstate-bd_C_term_dom"/>
</dbReference>
<sequence>MSIGCRSLRVTDRGGELLAVDFLEVADGETLAVLGPNGAGKSTLLRALAHLEPRAARAEVLLDGEPAAPAQLRTAVAAVLQRPVLQRTSVLDNAAAGLRLRGTPRARARRLARPWLDALGIAHLADRHARTLSGGEAQRVAIARALAVESRVLLLDEPFAGLDATTRADLIADLRTALDRSTAAVVLVTHDRDEAAALAHRTALLLRGRIRQLGTTADVLDSPADPECARLLGYTTHLPPELTGHDVLLVARPERCRLLAVTDPATTRRIKWGVAPAGTEVVVPGTLRRVVPLGGTTRVDVDTAAGSVAVLTTAEVTTAPGGPVCVAVDARDARECPPPG</sequence>
<protein>
    <submittedName>
        <fullName evidence="5">ATP-binding cassette domain-containing protein</fullName>
    </submittedName>
</protein>
<evidence type="ECO:0000256" key="2">
    <source>
        <dbReference type="ARBA" id="ARBA00022741"/>
    </source>
</evidence>
<dbReference type="GO" id="GO:0005524">
    <property type="term" value="F:ATP binding"/>
    <property type="evidence" value="ECO:0007669"/>
    <property type="project" value="UniProtKB-KW"/>
</dbReference>
<proteinExistence type="predicted"/>
<reference evidence="6" key="1">
    <citation type="submission" date="2023-07" db="EMBL/GenBank/DDBJ databases">
        <title>30 novel species of actinomycetes from the DSMZ collection.</title>
        <authorList>
            <person name="Nouioui I."/>
        </authorList>
    </citation>
    <scope>NUCLEOTIDE SEQUENCE [LARGE SCALE GENOMIC DNA]</scope>
    <source>
        <strain evidence="6">DSM 45834</strain>
    </source>
</reference>
<dbReference type="InterPro" id="IPR013611">
    <property type="entry name" value="Transp-assoc_OB_typ2"/>
</dbReference>
<dbReference type="SUPFAM" id="SSF50331">
    <property type="entry name" value="MOP-like"/>
    <property type="match status" value="1"/>
</dbReference>